<dbReference type="SUPFAM" id="SSF51658">
    <property type="entry name" value="Xylose isomerase-like"/>
    <property type="match status" value="1"/>
</dbReference>
<sequence length="276" mass="31007">MFKTRILLLIISLVFSGQLFAKLPVSVQLWSVKDTLKNDFHGTLKSLAEMGFDGVEFAGDFGPYSHNPAALKAKLSELGLVASSAHIGFDALSENTIDSTLLFYKTLGVTTLYVPWDERAWHPEGVKSLVKELTKVSDYATRFDMKIGFHNHNKEFNAFNNATFWDYIATNTPKTMPLQLDIGWVNYAAKDPIYFIKKYPNRTLATHIKVRTIQGSNLSPIIGENDIDWPAIIDTLESHGNTKWLVLEQEEYPNGLTPLQSVAKSKQNLDKILLGL</sequence>
<dbReference type="STRING" id="570156.AOG27_05625"/>
<organism evidence="2 3">
    <name type="scientific">Pseudoalteromonas lipolytica</name>
    <dbReference type="NCBI Taxonomy" id="570156"/>
    <lineage>
        <taxon>Bacteria</taxon>
        <taxon>Pseudomonadati</taxon>
        <taxon>Pseudomonadota</taxon>
        <taxon>Gammaproteobacteria</taxon>
        <taxon>Alteromonadales</taxon>
        <taxon>Pseudoalteromonadaceae</taxon>
        <taxon>Pseudoalteromonas</taxon>
    </lineage>
</organism>
<dbReference type="Gene3D" id="3.20.20.150">
    <property type="entry name" value="Divalent-metal-dependent TIM barrel enzymes"/>
    <property type="match status" value="1"/>
</dbReference>
<evidence type="ECO:0000313" key="3">
    <source>
        <dbReference type="Proteomes" id="UP000050378"/>
    </source>
</evidence>
<dbReference type="PATRIC" id="fig|570156.3.peg.2110"/>
<dbReference type="PANTHER" id="PTHR12110:SF41">
    <property type="entry name" value="INOSOSE DEHYDRATASE"/>
    <property type="match status" value="1"/>
</dbReference>
<dbReference type="RefSeq" id="WP_054552035.1">
    <property type="nucleotide sequence ID" value="NZ_LJTC01000003.1"/>
</dbReference>
<accession>A0A0P7E345</accession>
<dbReference type="Proteomes" id="UP000050378">
    <property type="component" value="Unassembled WGS sequence"/>
</dbReference>
<protein>
    <submittedName>
        <fullName evidence="2">Sugar phosphate isomerase</fullName>
    </submittedName>
</protein>
<dbReference type="Pfam" id="PF01261">
    <property type="entry name" value="AP_endonuc_2"/>
    <property type="match status" value="1"/>
</dbReference>
<feature type="domain" description="Xylose isomerase-like TIM barrel" evidence="1">
    <location>
        <begin position="46"/>
        <end position="257"/>
    </location>
</feature>
<name>A0A0P7E345_9GAMM</name>
<keyword evidence="2" id="KW-0413">Isomerase</keyword>
<reference evidence="2 3" key="1">
    <citation type="submission" date="2015-09" db="EMBL/GenBank/DDBJ databases">
        <title>Draft Genome Sequence of Pseudoalteromonas lipolytica UCD-48B.</title>
        <authorList>
            <person name="Krusor M."/>
            <person name="Coil D.A."/>
            <person name="Lang J.M."/>
            <person name="Eisen J.A."/>
            <person name="Alexiev A."/>
        </authorList>
    </citation>
    <scope>NUCLEOTIDE SEQUENCE [LARGE SCALE GENOMIC DNA]</scope>
    <source>
        <strain evidence="2 3">UCD-48B</strain>
    </source>
</reference>
<dbReference type="PANTHER" id="PTHR12110">
    <property type="entry name" value="HYDROXYPYRUVATE ISOMERASE"/>
    <property type="match status" value="1"/>
</dbReference>
<dbReference type="InterPro" id="IPR013022">
    <property type="entry name" value="Xyl_isomerase-like_TIM-brl"/>
</dbReference>
<comment type="caution">
    <text evidence="2">The sequence shown here is derived from an EMBL/GenBank/DDBJ whole genome shotgun (WGS) entry which is preliminary data.</text>
</comment>
<dbReference type="InterPro" id="IPR050312">
    <property type="entry name" value="IolE/XylAMocC-like"/>
</dbReference>
<gene>
    <name evidence="2" type="ORF">AOG27_05625</name>
</gene>
<dbReference type="InterPro" id="IPR036237">
    <property type="entry name" value="Xyl_isomerase-like_sf"/>
</dbReference>
<evidence type="ECO:0000313" key="2">
    <source>
        <dbReference type="EMBL" id="KPM84377.1"/>
    </source>
</evidence>
<evidence type="ECO:0000259" key="1">
    <source>
        <dbReference type="Pfam" id="PF01261"/>
    </source>
</evidence>
<dbReference type="AlphaFoldDB" id="A0A0P7E345"/>
<dbReference type="OrthoDB" id="6258928at2"/>
<dbReference type="GO" id="GO:0016853">
    <property type="term" value="F:isomerase activity"/>
    <property type="evidence" value="ECO:0007669"/>
    <property type="project" value="UniProtKB-KW"/>
</dbReference>
<proteinExistence type="predicted"/>
<dbReference type="EMBL" id="LJTC01000003">
    <property type="protein sequence ID" value="KPM84377.1"/>
    <property type="molecule type" value="Genomic_DNA"/>
</dbReference>